<feature type="region of interest" description="Disordered" evidence="1">
    <location>
        <begin position="1"/>
        <end position="40"/>
    </location>
</feature>
<feature type="compositionally biased region" description="Low complexity" evidence="1">
    <location>
        <begin position="1"/>
        <end position="12"/>
    </location>
</feature>
<dbReference type="EMBL" id="BKCJ011759844">
    <property type="protein sequence ID" value="GFD50633.1"/>
    <property type="molecule type" value="Genomic_DNA"/>
</dbReference>
<gene>
    <name evidence="2" type="ORF">Tci_922602</name>
</gene>
<evidence type="ECO:0000313" key="2">
    <source>
        <dbReference type="EMBL" id="GFD50633.1"/>
    </source>
</evidence>
<dbReference type="AlphaFoldDB" id="A0A699WTX4"/>
<feature type="non-terminal residue" evidence="2">
    <location>
        <position position="1"/>
    </location>
</feature>
<protein>
    <submittedName>
        <fullName evidence="2">Uncharacterized protein</fullName>
    </submittedName>
</protein>
<reference evidence="2" key="1">
    <citation type="journal article" date="2019" name="Sci. Rep.">
        <title>Draft genome of Tanacetum cinerariifolium, the natural source of mosquito coil.</title>
        <authorList>
            <person name="Yamashiro T."/>
            <person name="Shiraishi A."/>
            <person name="Satake H."/>
            <person name="Nakayama K."/>
        </authorList>
    </citation>
    <scope>NUCLEOTIDE SEQUENCE</scope>
</reference>
<organism evidence="2">
    <name type="scientific">Tanacetum cinerariifolium</name>
    <name type="common">Dalmatian daisy</name>
    <name type="synonym">Chrysanthemum cinerariifolium</name>
    <dbReference type="NCBI Taxonomy" id="118510"/>
    <lineage>
        <taxon>Eukaryota</taxon>
        <taxon>Viridiplantae</taxon>
        <taxon>Streptophyta</taxon>
        <taxon>Embryophyta</taxon>
        <taxon>Tracheophyta</taxon>
        <taxon>Spermatophyta</taxon>
        <taxon>Magnoliopsida</taxon>
        <taxon>eudicotyledons</taxon>
        <taxon>Gunneridae</taxon>
        <taxon>Pentapetalae</taxon>
        <taxon>asterids</taxon>
        <taxon>campanulids</taxon>
        <taxon>Asterales</taxon>
        <taxon>Asteraceae</taxon>
        <taxon>Asteroideae</taxon>
        <taxon>Anthemideae</taxon>
        <taxon>Anthemidinae</taxon>
        <taxon>Tanacetum</taxon>
    </lineage>
</organism>
<evidence type="ECO:0000256" key="1">
    <source>
        <dbReference type="SAM" id="MobiDB-lite"/>
    </source>
</evidence>
<comment type="caution">
    <text evidence="2">The sequence shown here is derived from an EMBL/GenBank/DDBJ whole genome shotgun (WGS) entry which is preliminary data.</text>
</comment>
<proteinExistence type="predicted"/>
<feature type="non-terminal residue" evidence="2">
    <location>
        <position position="68"/>
    </location>
</feature>
<name>A0A699WTX4_TANCI</name>
<accession>A0A699WTX4</accession>
<sequence>VWRGASGLPRLPGRGRRHGGAAGAGQPQHLPARQPGRLARPRTAGWRRAAGGRAFACCSAATATACAG</sequence>